<dbReference type="AlphaFoldDB" id="A0A1V9XC59"/>
<proteinExistence type="predicted"/>
<feature type="non-terminal residue" evidence="1">
    <location>
        <position position="94"/>
    </location>
</feature>
<dbReference type="EMBL" id="MNPL01015305">
    <property type="protein sequence ID" value="OQR71135.1"/>
    <property type="molecule type" value="Genomic_DNA"/>
</dbReference>
<comment type="caution">
    <text evidence="1">The sequence shown here is derived from an EMBL/GenBank/DDBJ whole genome shotgun (WGS) entry which is preliminary data.</text>
</comment>
<evidence type="ECO:0000313" key="1">
    <source>
        <dbReference type="EMBL" id="OQR71135.1"/>
    </source>
</evidence>
<organism evidence="1 2">
    <name type="scientific">Tropilaelaps mercedesae</name>
    <dbReference type="NCBI Taxonomy" id="418985"/>
    <lineage>
        <taxon>Eukaryota</taxon>
        <taxon>Metazoa</taxon>
        <taxon>Ecdysozoa</taxon>
        <taxon>Arthropoda</taxon>
        <taxon>Chelicerata</taxon>
        <taxon>Arachnida</taxon>
        <taxon>Acari</taxon>
        <taxon>Parasitiformes</taxon>
        <taxon>Mesostigmata</taxon>
        <taxon>Gamasina</taxon>
        <taxon>Dermanyssoidea</taxon>
        <taxon>Laelapidae</taxon>
        <taxon>Tropilaelaps</taxon>
    </lineage>
</organism>
<sequence>MDPQAMNAVFQEEVMKRVYLILVRLHLNSLRSLKTRSMILSDLDWRSKSVDIISGLHAVATTNNGGQGTHQGVHVLSVQKLPNLADIEETVKRQ</sequence>
<protein>
    <submittedName>
        <fullName evidence="1">Rho GTPase-activating protein 12-like</fullName>
    </submittedName>
</protein>
<keyword evidence="2" id="KW-1185">Reference proteome</keyword>
<accession>A0A1V9XC59</accession>
<name>A0A1V9XC59_9ACAR</name>
<dbReference type="Proteomes" id="UP000192247">
    <property type="component" value="Unassembled WGS sequence"/>
</dbReference>
<evidence type="ECO:0000313" key="2">
    <source>
        <dbReference type="Proteomes" id="UP000192247"/>
    </source>
</evidence>
<dbReference type="InParanoid" id="A0A1V9XC59"/>
<gene>
    <name evidence="1" type="ORF">BIW11_01556</name>
</gene>
<reference evidence="1 2" key="1">
    <citation type="journal article" date="2017" name="Gigascience">
        <title>Draft genome of the honey bee ectoparasitic mite, Tropilaelaps mercedesae, is shaped by the parasitic life history.</title>
        <authorList>
            <person name="Dong X."/>
            <person name="Armstrong S.D."/>
            <person name="Xia D."/>
            <person name="Makepeace B.L."/>
            <person name="Darby A.C."/>
            <person name="Kadowaki T."/>
        </authorList>
    </citation>
    <scope>NUCLEOTIDE SEQUENCE [LARGE SCALE GENOMIC DNA]</scope>
    <source>
        <strain evidence="1">Wuxi-XJTLU</strain>
    </source>
</reference>